<dbReference type="SFLD" id="SFLDG01146">
    <property type="entry name" value="C1.2.2"/>
    <property type="match status" value="1"/>
</dbReference>
<proteinExistence type="inferred from homology"/>
<keyword evidence="4" id="KW-1185">Reference proteome</keyword>
<dbReference type="Proteomes" id="UP000306402">
    <property type="component" value="Unassembled WGS sequence"/>
</dbReference>
<accession>A0A5R9KXG3</accession>
<sequence>MSRKSIAVDMDNVIADIETNWIGLYNAEFGVRIRKEDLRGKPEDDAFPDPLAARSLIFKPGFFRNAPVIPGAQEALIKLQQNFDVFIVSAAMEFPNSLPEKYEWLAEHFPSIHWKNIVFCGDKRVINTDYLIDDHLKNLDFCQGTPILFTAGHNVNVDRHTRVNNWQEALALLEGELAKHI</sequence>
<reference evidence="3 4" key="1">
    <citation type="submission" date="2019-05" db="EMBL/GenBank/DDBJ databases">
        <authorList>
            <person name="Qu J.-H."/>
        </authorList>
    </citation>
    <scope>NUCLEOTIDE SEQUENCE [LARGE SCALE GENOMIC DNA]</scope>
    <source>
        <strain evidence="3 4">T17</strain>
    </source>
</reference>
<dbReference type="SFLD" id="SFLDG01126">
    <property type="entry name" value="C1.2:_Nucleotidase_Like"/>
    <property type="match status" value="1"/>
</dbReference>
<evidence type="ECO:0000313" key="4">
    <source>
        <dbReference type="Proteomes" id="UP000306402"/>
    </source>
</evidence>
<dbReference type="SUPFAM" id="SSF56784">
    <property type="entry name" value="HAD-like"/>
    <property type="match status" value="1"/>
</dbReference>
<dbReference type="GO" id="GO:0009223">
    <property type="term" value="P:pyrimidine deoxyribonucleotide catabolic process"/>
    <property type="evidence" value="ECO:0007669"/>
    <property type="project" value="TreeGrafter"/>
</dbReference>
<organism evidence="3 4">
    <name type="scientific">Dyadobacter luticola</name>
    <dbReference type="NCBI Taxonomy" id="1979387"/>
    <lineage>
        <taxon>Bacteria</taxon>
        <taxon>Pseudomonadati</taxon>
        <taxon>Bacteroidota</taxon>
        <taxon>Cytophagia</taxon>
        <taxon>Cytophagales</taxon>
        <taxon>Spirosomataceae</taxon>
        <taxon>Dyadobacter</taxon>
    </lineage>
</organism>
<dbReference type="Gene3D" id="3.40.50.1000">
    <property type="entry name" value="HAD superfamily/HAD-like"/>
    <property type="match status" value="1"/>
</dbReference>
<feature type="active site" description="Nucleophile" evidence="2">
    <location>
        <position position="9"/>
    </location>
</feature>
<dbReference type="GO" id="GO:0008253">
    <property type="term" value="F:5'-nucleotidase activity"/>
    <property type="evidence" value="ECO:0007669"/>
    <property type="project" value="InterPro"/>
</dbReference>
<evidence type="ECO:0000313" key="3">
    <source>
        <dbReference type="EMBL" id="TLV00828.1"/>
    </source>
</evidence>
<name>A0A5R9KXG3_9BACT</name>
<dbReference type="InterPro" id="IPR036412">
    <property type="entry name" value="HAD-like_sf"/>
</dbReference>
<dbReference type="InterPro" id="IPR023214">
    <property type="entry name" value="HAD_sf"/>
</dbReference>
<dbReference type="OrthoDB" id="278110at2"/>
<dbReference type="SFLD" id="SFLDS00003">
    <property type="entry name" value="Haloacid_Dehalogenase"/>
    <property type="match status" value="1"/>
</dbReference>
<dbReference type="EMBL" id="VCEJ01000004">
    <property type="protein sequence ID" value="TLV00828.1"/>
    <property type="molecule type" value="Genomic_DNA"/>
</dbReference>
<gene>
    <name evidence="3" type="ORF">FEN17_15225</name>
</gene>
<comment type="caution">
    <text evidence="3">The sequence shown here is derived from an EMBL/GenBank/DDBJ whole genome shotgun (WGS) entry which is preliminary data.</text>
</comment>
<evidence type="ECO:0000256" key="2">
    <source>
        <dbReference type="PIRSR" id="PIRSR610708-1"/>
    </source>
</evidence>
<dbReference type="PANTHER" id="PTHR16504:SF4">
    <property type="entry name" value="5'(3')-DEOXYRIBONUCLEOTIDASE"/>
    <property type="match status" value="1"/>
</dbReference>
<evidence type="ECO:0000256" key="1">
    <source>
        <dbReference type="ARBA" id="ARBA00009589"/>
    </source>
</evidence>
<dbReference type="AlphaFoldDB" id="A0A5R9KXG3"/>
<feature type="active site" description="Proton donor" evidence="2">
    <location>
        <position position="11"/>
    </location>
</feature>
<dbReference type="Gene3D" id="1.10.40.40">
    <property type="entry name" value="Deoxyribonucleotidase, domain 2"/>
    <property type="match status" value="1"/>
</dbReference>
<protein>
    <submittedName>
        <fullName evidence="3">5'(3')-deoxyribonucleotidase</fullName>
    </submittedName>
</protein>
<dbReference type="InterPro" id="IPR010708">
    <property type="entry name" value="5'(3')-deoxyribonucleotidase"/>
</dbReference>
<comment type="similarity">
    <text evidence="1">Belongs to the 5'(3')-deoxyribonucleotidase family.</text>
</comment>
<dbReference type="Pfam" id="PF06941">
    <property type="entry name" value="NT5C"/>
    <property type="match status" value="1"/>
</dbReference>
<dbReference type="RefSeq" id="WP_138366202.1">
    <property type="nucleotide sequence ID" value="NZ_VCEJ01000004.1"/>
</dbReference>
<dbReference type="PANTHER" id="PTHR16504">
    <property type="entry name" value="5'(3')-DEOXYRIBONUCLEOTIDASE"/>
    <property type="match status" value="1"/>
</dbReference>